<dbReference type="InterPro" id="IPR045659">
    <property type="entry name" value="LptD_2"/>
</dbReference>
<dbReference type="PANTHER" id="PTHR30189">
    <property type="entry name" value="LPS-ASSEMBLY PROTEIN"/>
    <property type="match status" value="1"/>
</dbReference>
<dbReference type="GO" id="GO:0009279">
    <property type="term" value="C:cell outer membrane"/>
    <property type="evidence" value="ECO:0007669"/>
    <property type="project" value="TreeGrafter"/>
</dbReference>
<feature type="domain" description="LPS-assembly protein LptD central" evidence="1">
    <location>
        <begin position="225"/>
        <end position="694"/>
    </location>
</feature>
<dbReference type="AlphaFoldDB" id="A0A8J8FKI8"/>
<sequence>MPFVKVLTTEADTAQPKVKSRTAIALTQDTIITNKADTSVLKDTTNKKIVDSSITSLNDSAKVITIDTLSFSQDSLAAQVQYNAEDSGVLIMSTRNFYLYGKASTQYQDLKLDANTIEYTQANQMIKAFGGVDTAQGALNKPKLVQAGSESISDTIFFNMKTQRGLTLNTFYKEDDIYVQAQRLKKVDKEVAFGYRTTFTTCNLDTPHFDFRARKIKIINNKIAVSGPANFEVEGVPLPLAIPFGIFPLNRGRHSGLLPPQFASNQDFGLGLEGLGYYKVLNDNWDITVRSNIYSYGGWNLNIQPEYFKRYKYRGNLNLALQKTKILNSGTISKSEFTETSGFFITWTHSTDTRARPGTTFSANVRAGSTKFNQYIPNNSYQNFQNQLSSSITWNKIWDQGKYNLSVAGNHDQNNNSGLINIRLPTVSFSATTIYPFQRKEIVGAQKWYEKLGVSYNGTLLNQFSFYDSAFNFKNLLDTAQWGVEHRVPITLSLPPLGPFILSPSVSYGERWYGQRIMRTWNPDAKKVDTSILKGFNTAREMSFSLSFNTRIFGTVNFPKSKGIKAIRHEVKPFVSFNYKPDLVSKYYSTVQIDTLGNTYRFSELEGGVIGAFSPGKFGGLSFGIDNLLEMKVKDKKDTAATATKKVKLLDGLSITSGYNYLADTLQWSPFSMSLRSTLFGKVNITGSASIDPYNIDSLGRRVNRLLWKDGKVGRFTNGSLAISTSLKSKSKDDKKTEDRISPDETLTPDEQLAQLEYVRQNPSEFVDFNIPWNVQLSFSLSFYRTLSPNLKDYLTQINSNLNINGDFSLTPKWKVGGGGYYDFKTSKIQSLTMFITREMHCWQLAINVTPVGLYRSFSITLNPKSGILRDLKINRSRFFYNQ</sequence>
<dbReference type="Pfam" id="PF19838">
    <property type="entry name" value="LptD_2"/>
    <property type="match status" value="1"/>
</dbReference>
<evidence type="ECO:0000259" key="1">
    <source>
        <dbReference type="Pfam" id="PF19838"/>
    </source>
</evidence>
<reference evidence="2" key="1">
    <citation type="submission" date="2019-10" db="EMBL/GenBank/DDBJ databases">
        <title>Draft genome sequence of Panacibacter sp. KCS-6.</title>
        <authorList>
            <person name="Yim K.J."/>
        </authorList>
    </citation>
    <scope>NUCLEOTIDE SEQUENCE</scope>
    <source>
        <strain evidence="2">KCS-6</strain>
    </source>
</reference>
<name>A0A8J8FKI8_9BACT</name>
<keyword evidence="3" id="KW-1185">Reference proteome</keyword>
<accession>A0A8J8FKI8</accession>
<comment type="caution">
    <text evidence="2">The sequence shown here is derived from an EMBL/GenBank/DDBJ whole genome shotgun (WGS) entry which is preliminary data.</text>
</comment>
<organism evidence="2 3">
    <name type="scientific">Limnovirga soli</name>
    <dbReference type="NCBI Taxonomy" id="2656915"/>
    <lineage>
        <taxon>Bacteria</taxon>
        <taxon>Pseudomonadati</taxon>
        <taxon>Bacteroidota</taxon>
        <taxon>Chitinophagia</taxon>
        <taxon>Chitinophagales</taxon>
        <taxon>Chitinophagaceae</taxon>
        <taxon>Limnovirga</taxon>
    </lineage>
</organism>
<evidence type="ECO:0000313" key="3">
    <source>
        <dbReference type="Proteomes" id="UP000598971"/>
    </source>
</evidence>
<dbReference type="EMBL" id="WHPF01000016">
    <property type="protein sequence ID" value="NNV57571.1"/>
    <property type="molecule type" value="Genomic_DNA"/>
</dbReference>
<protein>
    <submittedName>
        <fullName evidence="2">LPS-assembly protein LptD</fullName>
    </submittedName>
</protein>
<dbReference type="RefSeq" id="WP_171609517.1">
    <property type="nucleotide sequence ID" value="NZ_WHPF01000016.1"/>
</dbReference>
<evidence type="ECO:0000313" key="2">
    <source>
        <dbReference type="EMBL" id="NNV57571.1"/>
    </source>
</evidence>
<dbReference type="InterPro" id="IPR050218">
    <property type="entry name" value="LptD"/>
</dbReference>
<dbReference type="Proteomes" id="UP000598971">
    <property type="component" value="Unassembled WGS sequence"/>
</dbReference>
<gene>
    <name evidence="2" type="ORF">GD597_19025</name>
</gene>
<dbReference type="GO" id="GO:1990351">
    <property type="term" value="C:transporter complex"/>
    <property type="evidence" value="ECO:0007669"/>
    <property type="project" value="TreeGrafter"/>
</dbReference>
<dbReference type="PANTHER" id="PTHR30189:SF1">
    <property type="entry name" value="LPS-ASSEMBLY PROTEIN LPTD"/>
    <property type="match status" value="1"/>
</dbReference>
<proteinExistence type="predicted"/>